<sequence>MVSSNTANTGIAQSEWRKDTPIKQQQQQSASSNGEYTVPKRQSTRDCLCQLGEACSGMSTAFAILKDPRGCFVQLPKDDAPLVEAYCQYLRPSNGISMMSNNNNTLYVAVHHFDPSILEQQPQLQMEHCIEPDLLPFPSATTTTDEAQRNLLAEFLDTQSMGWILPSYGFHQAHRDLRHAMQQRVAILQEETQKKRELRKTRRRELLEKFANRMSKPPTKKSSSKSTTTGSTSSNRNKVAPMQQRATRQDSGMPDFASSSSAPPRTTTRGLAPMTVREDLQEHDAFSQQEAPPTMTQPAKRQDSGMPDFTSPSVPSRTRGLAPMVETVREDLREHDAFGMSSDPPMTQRATRQDSGMPDFSTATPSRTKAGHLQPSVGTVREDLDEHDTFEADDHDAPSIPSATARQDSGMPDFSMALTGPPQKTTLVQHTPFGALTEEEEEEEEEDDDDRGIELNDTFDTAPEEHEDAELPMPPQRRQDSGMPDFAVAVTGPPKRSSLIQPNFETVFEDEESEDYESAAEEEEEGLGYETPQADGLGYGTPQAATRQNVPRGRTSRRDTGAHTTSSSCIAPSRGVQPSATFDTCEEGEEDAFDTIEEGDEDDEDESDFVSTPTRATSITRGYFSPSSSVSPVVVSESRSFDSNDGRDPSLYARPSKRVKPSQDGDDSEQSSRTRELFQPNDDIPNFRSNSSSASPLKSPSFPPPPNFISKTMAEEEGRKSFSPPPPPNFISATMAREKQRQSTFPPPPNFISASMAESAGMMVHAVPPGEGGSVDVAKAILQARNAALRGSQAAANASSAMKQGQFVPPQPPNFISASMAKQSVFPPPPNFISASMAEEEARKKLFPPPPNFISASMAKESGSTHASPAVAALPGDAGSVNTAMAILAARNRSMAGTKGGPVGTGSTQMQTNSTGFIPPPMPNFISASMAEEAEAQKRSMFPPPPNFISKSMAEEEEREKLFPPPPNFISASMAKEAGLDASAPGSMAISGNTGDVGTAMAILAARNRAKGSIATGAPMQAQSKGFVPPPMPNFTSASLAKEVEAKKLSLFPQPPNFTSASMASQQAAQKSFVAPPLPNFISASMAAEAKRSAFPSPPNFISASMASSTPRQATTEEPGFLTSAMQIFAARSEAKAASAKQAEPKEELDDFRSLLKSSKITVEQSDDELSDSGSEEHERCIGIEEDDDVSALGETSLSDPGRPISSINGDDDMNVSQISGLSATKAPEGDPKFSRYNLRLNVGVFWGIIILLSVTNLHYANEIKMQKALERGTLKGPATVPTESPWESAPGEDVGNLETLSPSASPPPRRSWLWGRSPSMDLTEDEVDVLTQEMLDNAAADTSNGVNVDPPPDVPKASSWFWGSSKSAKNVQTNEAIEDAAGTGEITIPADEGTAVHQEIVEKDSTSQHEVSAEETAAPKSSWFWGRSPNPAPGEDALDDSEPTAAVELDAEDGTEVDKPGRLEDPERPEDIAEKETTKQKPSKWFWGSSPTPASSNVEGQLEGSERQAESVGQDEIFDREHLADTSNAASEATATETTDSLPEDPTTQASAESVTVSPEDSPIKEKPKSSWFWGKSPAPVPNEENKDSVDITEEVPSAEDVGLQDENDAETEIGQGEPTEDTSNTDSEVKAGIEDVAEDIFEANGNSAATKTNEEKAPTSSWFWGKKSASTSPKEDSEDVANESTNISQVGLGDVVADSEHAATPHDNVSANTLGDMETQGSSEEMSSEASADVEGGKHSSWFWGGKASKDANDIAPATAAGEVERDDSVADSNEAVASASEAEEATDGKETPSSKETTAEEESGKSGTDNHVESGTAGDETKSSSSWLRWRASKPAGDDVHRDSGASSVVDEAQVEEEGAEQSKGSAGSSAEIHDFSVSDAEAGDDNAAQEETTEDKEGLQVSNDSNAEVITDAVGESNTDEAASKGDDGTKPKKSSWLWGKSSSEDETLKSPDSAGEVTSVLETEVTPTTEAVVREDDTPQDDSEDAPATDNAKLVLDSSGDKNADAVPDPDEGGNKRSSWSLWRSEDSSKTQQDNSEPDIESVGSIENVGEAGSRPEGVDGVQSVHIVKDASVDTQEEHAPSIDEPQQVSGDTDSPGHQLDSKGEASLLEDPKTTASSSMWQRLWGSKDKNDDSPEEVPAPVEPSSPEEGGTGVQSESMESTSPVTTIGGNQDTADSATGEGPEDEVEDLAASEDRAEAANRPVDETVDSAPDESADSTGKKSSWFGLRSSSSSVASESPASESGEEGGNLDETKATESTSGVSGSSGSSEDVTLDEVATEGEGEETTDVEDSSTAVGAAAEDGAVADLENVNRLENEKSTSKRSLWGYFFGSSDATGEEVVDGADLTTSEAQPNPEDSSSSNQPEIDNAVQNVDSQVATQEDSNPQLDESESHNEEEIPPQQKLETLEIGPTEPEQSEEATAETTGTGRTADQTHDSGSVSDETKSSWSLRGTLKSFAGYVYPQTGATSAETISKTSGLEGDFKVGGLAKNAEDAEALAKIVEEAVDALEQIVEEADASTSSNKGRVGSAETESSAFTVESKEPSSDAESAKPEMASNAGILGKGKGVASSSDSNTEYNKNASSSSGPGQADLLGEGEETASVQSAEEIQPRRGEDVETTVAEDGEPVSNEDTNEDVTAASEPIKSESKTDSDVKTEGVLSSSKKVLGSLMGFRKDEESAPEAVEEEIVEQHNEGAVEGTDSEPPKTAETAVETPEDRQAEESVDGADEATVEKDQLANTSTSTSQKIKYFLKRAIVAWYNSGFALESTLLVFGVYFYWGRV</sequence>
<dbReference type="EMBL" id="CAICTM010001003">
    <property type="protein sequence ID" value="CAB9519289.1"/>
    <property type="molecule type" value="Genomic_DNA"/>
</dbReference>
<feature type="compositionally biased region" description="Basic and acidic residues" evidence="1">
    <location>
        <begin position="380"/>
        <end position="397"/>
    </location>
</feature>
<feature type="compositionally biased region" description="Acidic residues" evidence="1">
    <location>
        <begin position="2685"/>
        <end position="2694"/>
    </location>
</feature>
<feature type="compositionally biased region" description="Polar residues" evidence="1">
    <location>
        <begin position="1547"/>
        <end position="1560"/>
    </location>
</feature>
<feature type="region of interest" description="Disordered" evidence="1">
    <location>
        <begin position="283"/>
        <end position="727"/>
    </location>
</feature>
<feature type="compositionally biased region" description="Low complexity" evidence="1">
    <location>
        <begin position="1724"/>
        <end position="1733"/>
    </location>
</feature>
<feature type="region of interest" description="Disordered" evidence="1">
    <location>
        <begin position="1275"/>
        <end position="1313"/>
    </location>
</feature>
<feature type="compositionally biased region" description="Polar residues" evidence="1">
    <location>
        <begin position="1660"/>
        <end position="1674"/>
    </location>
</feature>
<dbReference type="Proteomes" id="UP001153069">
    <property type="component" value="Unassembled WGS sequence"/>
</dbReference>
<feature type="compositionally biased region" description="Basic and acidic residues" evidence="1">
    <location>
        <begin position="2650"/>
        <end position="2662"/>
    </location>
</feature>
<feature type="compositionally biased region" description="Low complexity" evidence="1">
    <location>
        <begin position="689"/>
        <end position="700"/>
    </location>
</feature>
<feature type="compositionally biased region" description="Acidic residues" evidence="1">
    <location>
        <begin position="2278"/>
        <end position="2297"/>
    </location>
</feature>
<feature type="compositionally biased region" description="Polar residues" evidence="1">
    <location>
        <begin position="286"/>
        <end position="299"/>
    </location>
</feature>
<feature type="compositionally biased region" description="Low complexity" evidence="1">
    <location>
        <begin position="224"/>
        <end position="234"/>
    </location>
</feature>
<keyword evidence="4" id="KW-1185">Reference proteome</keyword>
<feature type="compositionally biased region" description="Acidic residues" evidence="1">
    <location>
        <begin position="584"/>
        <end position="608"/>
    </location>
</feature>
<feature type="region of interest" description="Disordered" evidence="1">
    <location>
        <begin position="1"/>
        <end position="38"/>
    </location>
</feature>
<gene>
    <name evidence="3" type="ORF">SEMRO_1005_G230250.1</name>
</gene>
<feature type="compositionally biased region" description="Acidic residues" evidence="1">
    <location>
        <begin position="2187"/>
        <end position="2197"/>
    </location>
</feature>
<protein>
    <submittedName>
        <fullName evidence="3">Uncharacterized protein</fullName>
    </submittedName>
</protein>
<feature type="compositionally biased region" description="Basic and acidic residues" evidence="1">
    <location>
        <begin position="327"/>
        <end position="337"/>
    </location>
</feature>
<organism evidence="3 4">
    <name type="scientific">Seminavis robusta</name>
    <dbReference type="NCBI Taxonomy" id="568900"/>
    <lineage>
        <taxon>Eukaryota</taxon>
        <taxon>Sar</taxon>
        <taxon>Stramenopiles</taxon>
        <taxon>Ochrophyta</taxon>
        <taxon>Bacillariophyta</taxon>
        <taxon>Bacillariophyceae</taxon>
        <taxon>Bacillariophycidae</taxon>
        <taxon>Naviculales</taxon>
        <taxon>Naviculaceae</taxon>
        <taxon>Seminavis</taxon>
    </lineage>
</organism>
<feature type="region of interest" description="Disordered" evidence="1">
    <location>
        <begin position="2519"/>
        <end position="2745"/>
    </location>
</feature>
<feature type="compositionally biased region" description="Low complexity" evidence="1">
    <location>
        <begin position="2664"/>
        <end position="2676"/>
    </location>
</feature>
<feature type="compositionally biased region" description="Polar residues" evidence="1">
    <location>
        <begin position="562"/>
        <end position="582"/>
    </location>
</feature>
<feature type="compositionally biased region" description="Polar residues" evidence="1">
    <location>
        <begin position="1"/>
        <end position="12"/>
    </location>
</feature>
<evidence type="ECO:0000256" key="1">
    <source>
        <dbReference type="SAM" id="MobiDB-lite"/>
    </source>
</evidence>
<feature type="compositionally biased region" description="Low complexity" evidence="1">
    <location>
        <begin position="1526"/>
        <end position="1542"/>
    </location>
</feature>
<feature type="region of interest" description="Disordered" evidence="1">
    <location>
        <begin position="209"/>
        <end position="270"/>
    </location>
</feature>
<feature type="compositionally biased region" description="Basic and acidic residues" evidence="1">
    <location>
        <begin position="639"/>
        <end position="648"/>
    </location>
</feature>
<evidence type="ECO:0000313" key="3">
    <source>
        <dbReference type="EMBL" id="CAB9519289.1"/>
    </source>
</evidence>
<feature type="compositionally biased region" description="Basic and acidic residues" evidence="1">
    <location>
        <begin position="1805"/>
        <end position="1815"/>
    </location>
</feature>
<feature type="compositionally biased region" description="Acidic residues" evidence="1">
    <location>
        <begin position="507"/>
        <end position="527"/>
    </location>
</feature>
<evidence type="ECO:0000313" key="4">
    <source>
        <dbReference type="Proteomes" id="UP001153069"/>
    </source>
</evidence>
<proteinExistence type="predicted"/>
<feature type="compositionally biased region" description="Acidic residues" evidence="1">
    <location>
        <begin position="1983"/>
        <end position="1992"/>
    </location>
</feature>
<feature type="region of interest" description="Disordered" evidence="1">
    <location>
        <begin position="1163"/>
        <end position="1216"/>
    </location>
</feature>
<feature type="compositionally biased region" description="Polar residues" evidence="1">
    <location>
        <begin position="1490"/>
        <end position="1500"/>
    </location>
</feature>
<feature type="compositionally biased region" description="Polar residues" evidence="1">
    <location>
        <begin position="344"/>
        <end position="354"/>
    </location>
</feature>
<name>A0A9N8EIE6_9STRA</name>
<feature type="compositionally biased region" description="Acidic residues" evidence="1">
    <location>
        <begin position="437"/>
        <end position="451"/>
    </location>
</feature>
<feature type="compositionally biased region" description="Low complexity" evidence="1">
    <location>
        <begin position="257"/>
        <end position="269"/>
    </location>
</feature>
<feature type="compositionally biased region" description="Low complexity" evidence="1">
    <location>
        <begin position="1961"/>
        <end position="1976"/>
    </location>
</feature>
<keyword evidence="2" id="KW-1133">Transmembrane helix</keyword>
<feature type="compositionally biased region" description="Polar residues" evidence="1">
    <location>
        <begin position="22"/>
        <end position="35"/>
    </location>
</feature>
<feature type="compositionally biased region" description="Low complexity" evidence="1">
    <location>
        <begin position="2142"/>
        <end position="2154"/>
    </location>
</feature>
<feature type="transmembrane region" description="Helical" evidence="2">
    <location>
        <begin position="2763"/>
        <end position="2785"/>
    </location>
</feature>
<feature type="compositionally biased region" description="Acidic residues" evidence="1">
    <location>
        <begin position="1592"/>
        <end position="1613"/>
    </location>
</feature>
<feature type="compositionally biased region" description="Acidic residues" evidence="1">
    <location>
        <begin position="1885"/>
        <end position="1898"/>
    </location>
</feature>
<feature type="compositionally biased region" description="Polar residues" evidence="1">
    <location>
        <begin position="2352"/>
        <end position="2393"/>
    </location>
</feature>
<feature type="compositionally biased region" description="Polar residues" evidence="1">
    <location>
        <begin position="609"/>
        <end position="620"/>
    </location>
</feature>
<feature type="compositionally biased region" description="Low complexity" evidence="1">
    <location>
        <begin position="2228"/>
        <end position="2248"/>
    </location>
</feature>
<feature type="compositionally biased region" description="Basic and acidic residues" evidence="1">
    <location>
        <begin position="1926"/>
        <end position="1935"/>
    </location>
</feature>
<feature type="compositionally biased region" description="Acidic residues" evidence="1">
    <location>
        <begin position="2211"/>
        <end position="2221"/>
    </location>
</feature>
<feature type="compositionally biased region" description="Basic and acidic residues" evidence="1">
    <location>
        <begin position="2316"/>
        <end position="2326"/>
    </location>
</feature>
<feature type="compositionally biased region" description="Polar residues" evidence="1">
    <location>
        <begin position="2442"/>
        <end position="2454"/>
    </location>
</feature>
<feature type="compositionally biased region" description="Basic and acidic residues" evidence="1">
    <location>
        <begin position="1457"/>
        <end position="1480"/>
    </location>
</feature>
<keyword evidence="2" id="KW-0812">Transmembrane</keyword>
<feature type="compositionally biased region" description="Low complexity" evidence="1">
    <location>
        <begin position="2264"/>
        <end position="2275"/>
    </location>
</feature>
<feature type="compositionally biased region" description="Polar residues" evidence="1">
    <location>
        <begin position="2575"/>
        <end position="2594"/>
    </location>
</feature>
<feature type="compositionally biased region" description="Basic and acidic residues" evidence="1">
    <location>
        <begin position="2546"/>
        <end position="2558"/>
    </location>
</feature>
<evidence type="ECO:0000256" key="2">
    <source>
        <dbReference type="SAM" id="Phobius"/>
    </source>
</evidence>
<feature type="compositionally biased region" description="Low complexity" evidence="1">
    <location>
        <begin position="1773"/>
        <end position="1783"/>
    </location>
</feature>
<accession>A0A9N8EIE6</accession>
<reference evidence="3" key="1">
    <citation type="submission" date="2020-06" db="EMBL/GenBank/DDBJ databases">
        <authorList>
            <consortium name="Plant Systems Biology data submission"/>
        </authorList>
    </citation>
    <scope>NUCLEOTIDE SEQUENCE</scope>
    <source>
        <strain evidence="3">D6</strain>
    </source>
</reference>
<feature type="compositionally biased region" description="Low complexity" evidence="1">
    <location>
        <begin position="2298"/>
        <end position="2315"/>
    </location>
</feature>
<feature type="compositionally biased region" description="Low complexity" evidence="1">
    <location>
        <begin position="625"/>
        <end position="638"/>
    </location>
</feature>
<feature type="compositionally biased region" description="Basic and acidic residues" evidence="1">
    <location>
        <begin position="2072"/>
        <end position="2087"/>
    </location>
</feature>
<feature type="compositionally biased region" description="Polar residues" evidence="1">
    <location>
        <begin position="2160"/>
        <end position="2182"/>
    </location>
</feature>
<feature type="compositionally biased region" description="Acidic residues" evidence="1">
    <location>
        <begin position="2623"/>
        <end position="2632"/>
    </location>
</feature>
<comment type="caution">
    <text evidence="3">The sequence shown here is derived from an EMBL/GenBank/DDBJ whole genome shotgun (WGS) entry which is preliminary data.</text>
</comment>
<feature type="region of interest" description="Disordered" evidence="1">
    <location>
        <begin position="1383"/>
        <end position="2454"/>
    </location>
</feature>
<feature type="compositionally biased region" description="Basic and acidic residues" evidence="1">
    <location>
        <begin position="2198"/>
        <end position="2210"/>
    </location>
</feature>
<keyword evidence="2" id="KW-0472">Membrane</keyword>